<proteinExistence type="predicted"/>
<dbReference type="Proteomes" id="UP000053477">
    <property type="component" value="Unassembled WGS sequence"/>
</dbReference>
<protein>
    <recommendedName>
        <fullName evidence="3">Endonuclease/exonuclease/phosphatase domain-containing protein</fullName>
    </recommendedName>
</protein>
<reference evidence="1 2" key="1">
    <citation type="submission" date="2015-04" db="EMBL/GenBank/DDBJ databases">
        <title>Complete genome sequence of Schizopora paradoxa KUC8140, a cosmopolitan wood degrader in East Asia.</title>
        <authorList>
            <consortium name="DOE Joint Genome Institute"/>
            <person name="Min B."/>
            <person name="Park H."/>
            <person name="Jang Y."/>
            <person name="Kim J.-J."/>
            <person name="Kim K.H."/>
            <person name="Pangilinan J."/>
            <person name="Lipzen A."/>
            <person name="Riley R."/>
            <person name="Grigoriev I.V."/>
            <person name="Spatafora J.W."/>
            <person name="Choi I.-G."/>
        </authorList>
    </citation>
    <scope>NUCLEOTIDE SEQUENCE [LARGE SCALE GENOMIC DNA]</scope>
    <source>
        <strain evidence="1 2">KUC8140</strain>
    </source>
</reference>
<evidence type="ECO:0000313" key="2">
    <source>
        <dbReference type="Proteomes" id="UP000053477"/>
    </source>
</evidence>
<accession>A0A0H2RQF5</accession>
<dbReference type="InParanoid" id="A0A0H2RQF5"/>
<feature type="non-terminal residue" evidence="1">
    <location>
        <position position="156"/>
    </location>
</feature>
<dbReference type="EMBL" id="KQ085949">
    <property type="protein sequence ID" value="KLO14094.1"/>
    <property type="molecule type" value="Genomic_DNA"/>
</dbReference>
<name>A0A0H2RQF5_9AGAM</name>
<sequence length="156" mass="18066">MALPARIPTLIAFSTKNLTRVDNVFVSENAIQDVILCNTLPEDQPVKTDHFPVRTVIECPVIKADSEPRRNFRNVEWKDFVATLRETLDREGGLGERVADVEALKDLYRRVMTAIFTAINEHVPLAQPSPFQKMWWAKELKVMAEKRKKMQRRAYK</sequence>
<gene>
    <name evidence="1" type="ORF">SCHPADRAFT_808332</name>
</gene>
<evidence type="ECO:0008006" key="3">
    <source>
        <dbReference type="Google" id="ProtNLM"/>
    </source>
</evidence>
<dbReference type="AlphaFoldDB" id="A0A0H2RQF5"/>
<evidence type="ECO:0000313" key="1">
    <source>
        <dbReference type="EMBL" id="KLO14094.1"/>
    </source>
</evidence>
<dbReference type="OrthoDB" id="3261136at2759"/>
<organism evidence="1 2">
    <name type="scientific">Schizopora paradoxa</name>
    <dbReference type="NCBI Taxonomy" id="27342"/>
    <lineage>
        <taxon>Eukaryota</taxon>
        <taxon>Fungi</taxon>
        <taxon>Dikarya</taxon>
        <taxon>Basidiomycota</taxon>
        <taxon>Agaricomycotina</taxon>
        <taxon>Agaricomycetes</taxon>
        <taxon>Hymenochaetales</taxon>
        <taxon>Schizoporaceae</taxon>
        <taxon>Schizopora</taxon>
    </lineage>
</organism>
<dbReference type="STRING" id="27342.A0A0H2RQF5"/>
<keyword evidence="2" id="KW-1185">Reference proteome</keyword>